<protein>
    <submittedName>
        <fullName evidence="2">Uncharacterized protein</fullName>
    </submittedName>
</protein>
<organismHost>
    <name type="scientific">Homo sapiens</name>
    <name type="common">Human</name>
    <dbReference type="NCBI Taxonomy" id="9606"/>
</organismHost>
<dbReference type="EMBL" id="MH790603">
    <property type="protein sequence ID" value="QBH80094.1"/>
    <property type="molecule type" value="Genomic_DNA"/>
</dbReference>
<dbReference type="EMBL" id="MH790643">
    <property type="protein sequence ID" value="QBH83653.1"/>
    <property type="molecule type" value="Genomic_DNA"/>
</dbReference>
<evidence type="ECO:0000313" key="2">
    <source>
        <dbReference type="EMBL" id="QBH82920.1"/>
    </source>
</evidence>
<name>A0A481TNY2_HHV2</name>
<reference evidence="2" key="1">
    <citation type="submission" date="2018-08" db="EMBL/GenBank/DDBJ databases">
        <title>HSV2 whole genome sequences from clinical isolates.</title>
        <authorList>
            <person name="Roychoudhury P."/>
            <person name="Greninger A.L."/>
            <person name="Jerome K.R."/>
            <person name="Johnston C."/>
            <person name="Wald A."/>
            <person name="Xie H."/>
        </authorList>
    </citation>
    <scope>NUCLEOTIDE SEQUENCE</scope>
    <source>
        <strain evidence="3">2005-42278</strain>
        <strain evidence="1">2006-13869CAM</strain>
        <strain evidence="2">2010-8179</strain>
    </source>
</reference>
<accession>A0A481TNY2</accession>
<evidence type="ECO:0000313" key="3">
    <source>
        <dbReference type="EMBL" id="QBH83653.1"/>
    </source>
</evidence>
<organism evidence="2">
    <name type="scientific">Human herpesvirus 2</name>
    <name type="common">HHV-2</name>
    <name type="synonym">Human herpes simplex virus 2</name>
    <dbReference type="NCBI Taxonomy" id="10310"/>
    <lineage>
        <taxon>Viruses</taxon>
        <taxon>Duplodnaviria</taxon>
        <taxon>Heunggongvirae</taxon>
        <taxon>Peploviricota</taxon>
        <taxon>Herviviricetes</taxon>
        <taxon>Herpesvirales</taxon>
        <taxon>Orthoherpesviridae</taxon>
        <taxon>Alphaherpesvirinae</taxon>
        <taxon>Simplexvirus</taxon>
        <taxon>Simplexvirus humanalpha2</taxon>
    </lineage>
</organism>
<proteinExistence type="predicted"/>
<dbReference type="EMBL" id="MH790635">
    <property type="protein sequence ID" value="QBH82920.1"/>
    <property type="molecule type" value="Genomic_DNA"/>
</dbReference>
<evidence type="ECO:0000313" key="1">
    <source>
        <dbReference type="EMBL" id="QBH80094.1"/>
    </source>
</evidence>
<sequence>MRFSRASRKTSLSPMATRSARTRVVWGALSSSSSVSRFASSCSSCISSRWRPTSSRLRTALPITSAVTRLAPFKTISP</sequence>